<reference evidence="1" key="1">
    <citation type="submission" date="2018-02" db="EMBL/GenBank/DDBJ databases">
        <title>Rhizophora mucronata_Transcriptome.</title>
        <authorList>
            <person name="Meera S.P."/>
            <person name="Sreeshan A."/>
            <person name="Augustine A."/>
        </authorList>
    </citation>
    <scope>NUCLEOTIDE SEQUENCE</scope>
    <source>
        <tissue evidence="1">Leaf</tissue>
    </source>
</reference>
<evidence type="ECO:0000313" key="1">
    <source>
        <dbReference type="EMBL" id="MBX57762.1"/>
    </source>
</evidence>
<sequence length="27" mass="3342">MHHPRRKICTCTQKTVYFLVFFGRWSV</sequence>
<organism evidence="1">
    <name type="scientific">Rhizophora mucronata</name>
    <name type="common">Asiatic mangrove</name>
    <dbReference type="NCBI Taxonomy" id="61149"/>
    <lineage>
        <taxon>Eukaryota</taxon>
        <taxon>Viridiplantae</taxon>
        <taxon>Streptophyta</taxon>
        <taxon>Embryophyta</taxon>
        <taxon>Tracheophyta</taxon>
        <taxon>Spermatophyta</taxon>
        <taxon>Magnoliopsida</taxon>
        <taxon>eudicotyledons</taxon>
        <taxon>Gunneridae</taxon>
        <taxon>Pentapetalae</taxon>
        <taxon>rosids</taxon>
        <taxon>fabids</taxon>
        <taxon>Malpighiales</taxon>
        <taxon>Rhizophoraceae</taxon>
        <taxon>Rhizophora</taxon>
    </lineage>
</organism>
<dbReference type="AlphaFoldDB" id="A0A2P2PST4"/>
<accession>A0A2P2PST4</accession>
<name>A0A2P2PST4_RHIMU</name>
<protein>
    <submittedName>
        <fullName evidence="1">Uncharacterized protein</fullName>
    </submittedName>
</protein>
<proteinExistence type="predicted"/>
<dbReference type="EMBL" id="GGEC01077278">
    <property type="protein sequence ID" value="MBX57762.1"/>
    <property type="molecule type" value="Transcribed_RNA"/>
</dbReference>